<keyword evidence="1" id="KW-0511">Multifunctional enzyme</keyword>
<dbReference type="Pfam" id="PF08990">
    <property type="entry name" value="Docking"/>
    <property type="match status" value="1"/>
</dbReference>
<dbReference type="Proteomes" id="UP001597045">
    <property type="component" value="Unassembled WGS sequence"/>
</dbReference>
<evidence type="ECO:0000313" key="4">
    <source>
        <dbReference type="Proteomes" id="UP001597045"/>
    </source>
</evidence>
<name>A0ABW3MKR2_9PSEU</name>
<reference evidence="4" key="1">
    <citation type="journal article" date="2019" name="Int. J. Syst. Evol. Microbiol.">
        <title>The Global Catalogue of Microorganisms (GCM) 10K type strain sequencing project: providing services to taxonomists for standard genome sequencing and annotation.</title>
        <authorList>
            <consortium name="The Broad Institute Genomics Platform"/>
            <consortium name="The Broad Institute Genome Sequencing Center for Infectious Disease"/>
            <person name="Wu L."/>
            <person name="Ma J."/>
        </authorList>
    </citation>
    <scope>NUCLEOTIDE SEQUENCE [LARGE SCALE GENOMIC DNA]</scope>
    <source>
        <strain evidence="4">JCM 31486</strain>
    </source>
</reference>
<dbReference type="InterPro" id="IPR036299">
    <property type="entry name" value="Polyketide_synth_docking_sf"/>
</dbReference>
<protein>
    <submittedName>
        <fullName evidence="3">Polyketide synthase docking domain-containing protein</fullName>
    </submittedName>
</protein>
<accession>A0ABW3MKR2</accession>
<evidence type="ECO:0000259" key="2">
    <source>
        <dbReference type="Pfam" id="PF08990"/>
    </source>
</evidence>
<comment type="caution">
    <text evidence="3">The sequence shown here is derived from an EMBL/GenBank/DDBJ whole genome shotgun (WGS) entry which is preliminary data.</text>
</comment>
<dbReference type="SUPFAM" id="SSF101173">
    <property type="entry name" value="Docking domain B of the erythromycin polyketide synthase (DEBS)"/>
    <property type="match status" value="1"/>
</dbReference>
<evidence type="ECO:0000313" key="3">
    <source>
        <dbReference type="EMBL" id="MFD1050698.1"/>
    </source>
</evidence>
<dbReference type="InterPro" id="IPR015083">
    <property type="entry name" value="NorB/c/GfsB-D-like_docking"/>
</dbReference>
<organism evidence="3 4">
    <name type="scientific">Kibdelosporangium lantanae</name>
    <dbReference type="NCBI Taxonomy" id="1497396"/>
    <lineage>
        <taxon>Bacteria</taxon>
        <taxon>Bacillati</taxon>
        <taxon>Actinomycetota</taxon>
        <taxon>Actinomycetes</taxon>
        <taxon>Pseudonocardiales</taxon>
        <taxon>Pseudonocardiaceae</taxon>
        <taxon>Kibdelosporangium</taxon>
    </lineage>
</organism>
<dbReference type="EMBL" id="JBHTIS010003032">
    <property type="protein sequence ID" value="MFD1050698.1"/>
    <property type="molecule type" value="Genomic_DNA"/>
</dbReference>
<keyword evidence="4" id="KW-1185">Reference proteome</keyword>
<evidence type="ECO:0000256" key="1">
    <source>
        <dbReference type="ARBA" id="ARBA00023268"/>
    </source>
</evidence>
<sequence length="39" mass="4418">MANEEKLREYLRKVTAELHQAQQRLRDVASGCTSEPSGD</sequence>
<gene>
    <name evidence="3" type="ORF">ACFQ1S_36810</name>
</gene>
<proteinExistence type="predicted"/>
<feature type="domain" description="Polyketide synthase NorB/C/GfsB-E-like docking" evidence="2">
    <location>
        <begin position="2"/>
        <end position="29"/>
    </location>
</feature>
<feature type="non-terminal residue" evidence="3">
    <location>
        <position position="39"/>
    </location>
</feature>